<evidence type="ECO:0000256" key="1">
    <source>
        <dbReference type="ARBA" id="ARBA00022786"/>
    </source>
</evidence>
<dbReference type="GO" id="GO:0005886">
    <property type="term" value="C:plasma membrane"/>
    <property type="evidence" value="ECO:0007669"/>
    <property type="project" value="UniProtKB-ARBA"/>
</dbReference>
<dbReference type="PANTHER" id="PTHR12281:SF2">
    <property type="entry name" value="DEFECTIVE IN CULLIN NEDDYLATION PROTEIN"/>
    <property type="match status" value="1"/>
</dbReference>
<dbReference type="GO" id="GO:0045116">
    <property type="term" value="P:protein neddylation"/>
    <property type="evidence" value="ECO:0007669"/>
    <property type="project" value="TreeGrafter"/>
</dbReference>
<dbReference type="GO" id="GO:0097602">
    <property type="term" value="F:cullin family protein binding"/>
    <property type="evidence" value="ECO:0007669"/>
    <property type="project" value="TreeGrafter"/>
</dbReference>
<dbReference type="AlphaFoldDB" id="A0A835Y0M1"/>
<comment type="function">
    <text evidence="2">Neddylation of cullins play an essential role in the regulation of SCF-type complexes activity.</text>
</comment>
<feature type="compositionally biased region" description="Low complexity" evidence="3">
    <location>
        <begin position="10"/>
        <end position="39"/>
    </location>
</feature>
<dbReference type="OrthoDB" id="286637at2759"/>
<gene>
    <name evidence="5" type="ORF">HYH03_008226</name>
</gene>
<dbReference type="Proteomes" id="UP000612055">
    <property type="component" value="Unassembled WGS sequence"/>
</dbReference>
<dbReference type="PANTHER" id="PTHR12281">
    <property type="entry name" value="RP42 RELATED"/>
    <property type="match status" value="1"/>
</dbReference>
<proteinExistence type="predicted"/>
<dbReference type="InterPro" id="IPR005176">
    <property type="entry name" value="PONY_dom"/>
</dbReference>
<organism evidence="5 6">
    <name type="scientific">Edaphochlamys debaryana</name>
    <dbReference type="NCBI Taxonomy" id="47281"/>
    <lineage>
        <taxon>Eukaryota</taxon>
        <taxon>Viridiplantae</taxon>
        <taxon>Chlorophyta</taxon>
        <taxon>core chlorophytes</taxon>
        <taxon>Chlorophyceae</taxon>
        <taxon>CS clade</taxon>
        <taxon>Chlamydomonadales</taxon>
        <taxon>Chlamydomonadales incertae sedis</taxon>
        <taxon>Edaphochlamys</taxon>
    </lineage>
</organism>
<dbReference type="Gene3D" id="1.10.238.10">
    <property type="entry name" value="EF-hand"/>
    <property type="match status" value="1"/>
</dbReference>
<dbReference type="GO" id="GO:0031624">
    <property type="term" value="F:ubiquitin conjugating enzyme binding"/>
    <property type="evidence" value="ECO:0007669"/>
    <property type="project" value="TreeGrafter"/>
</dbReference>
<evidence type="ECO:0000256" key="2">
    <source>
        <dbReference type="RuleBase" id="RU410713"/>
    </source>
</evidence>
<dbReference type="FunFam" id="1.10.238.200:FF:000003">
    <property type="entry name" value="DCN1-like protein 3"/>
    <property type="match status" value="1"/>
</dbReference>
<dbReference type="EMBL" id="JAEHOE010000036">
    <property type="protein sequence ID" value="KAG2493713.1"/>
    <property type="molecule type" value="Genomic_DNA"/>
</dbReference>
<protein>
    <recommendedName>
        <fullName evidence="2">Defective in cullin neddylation protein</fullName>
    </recommendedName>
</protein>
<dbReference type="GO" id="GO:0000151">
    <property type="term" value="C:ubiquitin ligase complex"/>
    <property type="evidence" value="ECO:0007669"/>
    <property type="project" value="TreeGrafter"/>
</dbReference>
<evidence type="ECO:0000313" key="5">
    <source>
        <dbReference type="EMBL" id="KAG2493713.1"/>
    </source>
</evidence>
<feature type="region of interest" description="Disordered" evidence="3">
    <location>
        <begin position="1"/>
        <end position="94"/>
    </location>
</feature>
<dbReference type="InterPro" id="IPR009060">
    <property type="entry name" value="UBA-like_sf"/>
</dbReference>
<reference evidence="5" key="1">
    <citation type="journal article" date="2020" name="bioRxiv">
        <title>Comparative genomics of Chlamydomonas.</title>
        <authorList>
            <person name="Craig R.J."/>
            <person name="Hasan A.R."/>
            <person name="Ness R.W."/>
            <person name="Keightley P.D."/>
        </authorList>
    </citation>
    <scope>NUCLEOTIDE SEQUENCE</scope>
    <source>
        <strain evidence="5">CCAP 11/70</strain>
    </source>
</reference>
<accession>A0A835Y0M1</accession>
<comment type="caution">
    <text evidence="5">The sequence shown here is derived from an EMBL/GenBank/DDBJ whole genome shotgun (WGS) entry which is preliminary data.</text>
</comment>
<dbReference type="GO" id="GO:0032182">
    <property type="term" value="F:ubiquitin-like protein binding"/>
    <property type="evidence" value="ECO:0007669"/>
    <property type="project" value="TreeGrafter"/>
</dbReference>
<dbReference type="PROSITE" id="PS51229">
    <property type="entry name" value="DCUN1"/>
    <property type="match status" value="1"/>
</dbReference>
<dbReference type="InterPro" id="IPR014764">
    <property type="entry name" value="DCN-prot"/>
</dbReference>
<evidence type="ECO:0000256" key="3">
    <source>
        <dbReference type="SAM" id="MobiDB-lite"/>
    </source>
</evidence>
<keyword evidence="1" id="KW-0833">Ubl conjugation pathway</keyword>
<dbReference type="InterPro" id="IPR042460">
    <property type="entry name" value="DCN1-like_PONY"/>
</dbReference>
<dbReference type="SUPFAM" id="SSF46934">
    <property type="entry name" value="UBA-like"/>
    <property type="match status" value="1"/>
</dbReference>
<dbReference type="Pfam" id="PF03556">
    <property type="entry name" value="Cullin_binding"/>
    <property type="match status" value="1"/>
</dbReference>
<keyword evidence="6" id="KW-1185">Reference proteome</keyword>
<dbReference type="Gene3D" id="1.10.238.200">
    <property type="entry name" value="Cullin, PONY binding domain"/>
    <property type="match status" value="1"/>
</dbReference>
<sequence>MGRQTRGSKAKTAAASKAAAKAAEAEAAAAEAEAAAEAADTAHAGEPSEDGAAAEEAPSPKGAKAGGRGARGAALKAKQTTPTKAVPSRLTKAHKDKIKQWRAEAGGSEKAALESLAAADWDVEAAVDEWFNSGAAEAAGCTGGRRAAEALFRRYAEPGQDTIHADGVMRFCEDLQVEPTDVVMLALAHRMGAAVMCEFSRAEFVGGLARLGAPSLPRLRAALPGLRAGLGAEAAFRPVYAYAYDFSLEKGKKLVPLDAACAMWRLLWGGAVPGQAWALVEEWCEFLAARHLQAGVVPRDTWMQLLDFVKTVRQDDFSNFDESSAWPYLVDEFVEHMRGRRGGQGQGDKAG</sequence>
<feature type="domain" description="DCUN1" evidence="4">
    <location>
        <begin position="143"/>
        <end position="338"/>
    </location>
</feature>
<name>A0A835Y0M1_9CHLO</name>
<evidence type="ECO:0000313" key="6">
    <source>
        <dbReference type="Proteomes" id="UP000612055"/>
    </source>
</evidence>
<dbReference type="Pfam" id="PF14555">
    <property type="entry name" value="UBA_4"/>
    <property type="match status" value="1"/>
</dbReference>
<evidence type="ECO:0000259" key="4">
    <source>
        <dbReference type="PROSITE" id="PS51229"/>
    </source>
</evidence>